<organism evidence="1 2">
    <name type="scientific">Thelonectria olida</name>
    <dbReference type="NCBI Taxonomy" id="1576542"/>
    <lineage>
        <taxon>Eukaryota</taxon>
        <taxon>Fungi</taxon>
        <taxon>Dikarya</taxon>
        <taxon>Ascomycota</taxon>
        <taxon>Pezizomycotina</taxon>
        <taxon>Sordariomycetes</taxon>
        <taxon>Hypocreomycetidae</taxon>
        <taxon>Hypocreales</taxon>
        <taxon>Nectriaceae</taxon>
        <taxon>Thelonectria</taxon>
    </lineage>
</organism>
<dbReference type="AlphaFoldDB" id="A0A9P9AK38"/>
<sequence length="268" mass="30689">MAGFQHFKVYVTADLDHDAVINALCDDDEEDAGNFKLETLRGQKTQDLIQRHRNRAQEQPYAHPTLFLVFDTEDLDERGVLLVSLDEYHGFDDAVRYPPEDANSYISSLSIENEDWYTLRQDVPDEKNKASPVNWFALYNLLPSSQHDKFTDAALAMNSGTQYLGIDEPEEHLDVDELPKLYRAIRPDRSDIGVICDRHASLAENSALCMGQFAAIDDDYKIGGALIVQVKPQRDSFRCKGEVAGELLRWIFINLMDWDEAKEFARRR</sequence>
<dbReference type="OrthoDB" id="4864163at2759"/>
<accession>A0A9P9AK38</accession>
<comment type="caution">
    <text evidence="1">The sequence shown here is derived from an EMBL/GenBank/DDBJ whole genome shotgun (WGS) entry which is preliminary data.</text>
</comment>
<evidence type="ECO:0000313" key="2">
    <source>
        <dbReference type="Proteomes" id="UP000777438"/>
    </source>
</evidence>
<protein>
    <submittedName>
        <fullName evidence="1">Uncharacterized protein</fullName>
    </submittedName>
</protein>
<proteinExistence type="predicted"/>
<gene>
    <name evidence="1" type="ORF">B0T10DRAFT_585128</name>
</gene>
<dbReference type="EMBL" id="JAGPYM010000033">
    <property type="protein sequence ID" value="KAH6876736.1"/>
    <property type="molecule type" value="Genomic_DNA"/>
</dbReference>
<name>A0A9P9AK38_9HYPO</name>
<keyword evidence="2" id="KW-1185">Reference proteome</keyword>
<dbReference type="Proteomes" id="UP000777438">
    <property type="component" value="Unassembled WGS sequence"/>
</dbReference>
<reference evidence="1 2" key="1">
    <citation type="journal article" date="2021" name="Nat. Commun.">
        <title>Genetic determinants of endophytism in the Arabidopsis root mycobiome.</title>
        <authorList>
            <person name="Mesny F."/>
            <person name="Miyauchi S."/>
            <person name="Thiergart T."/>
            <person name="Pickel B."/>
            <person name="Atanasova L."/>
            <person name="Karlsson M."/>
            <person name="Huettel B."/>
            <person name="Barry K.W."/>
            <person name="Haridas S."/>
            <person name="Chen C."/>
            <person name="Bauer D."/>
            <person name="Andreopoulos W."/>
            <person name="Pangilinan J."/>
            <person name="LaButti K."/>
            <person name="Riley R."/>
            <person name="Lipzen A."/>
            <person name="Clum A."/>
            <person name="Drula E."/>
            <person name="Henrissat B."/>
            <person name="Kohler A."/>
            <person name="Grigoriev I.V."/>
            <person name="Martin F.M."/>
            <person name="Hacquard S."/>
        </authorList>
    </citation>
    <scope>NUCLEOTIDE SEQUENCE [LARGE SCALE GENOMIC DNA]</scope>
    <source>
        <strain evidence="1 2">MPI-CAGE-CH-0241</strain>
    </source>
</reference>
<evidence type="ECO:0000313" key="1">
    <source>
        <dbReference type="EMBL" id="KAH6876736.1"/>
    </source>
</evidence>